<reference evidence="1" key="1">
    <citation type="submission" date="2021-12" db="EMBL/GenBank/DDBJ databases">
        <authorList>
            <person name="Veyrier F.J."/>
        </authorList>
    </citation>
    <scope>NUCLEOTIDE SEQUENCE</scope>
    <source>
        <strain evidence="1">SAG 1488-6</strain>
    </source>
</reference>
<accession>A0ABY4E7S4</accession>
<name>A0ABY4E7S4_VITST</name>
<proteinExistence type="predicted"/>
<dbReference type="RefSeq" id="WP_019958991.1">
    <property type="nucleotide sequence ID" value="NZ_CP091512.1"/>
</dbReference>
<sequence>MKIHVETQPKHGNGSAQIVDTGLGAKTVIEQGLDFTHGHLQDALNGGMEQIQMKAHTSQASCNKIAS</sequence>
<reference evidence="1" key="2">
    <citation type="journal article" date="2022" name="Res Sq">
        <title>Evolution of multicellular longitudinally dividing oral cavity symbionts (Neisseriaceae).</title>
        <authorList>
            <person name="Nyongesa S."/>
            <person name="Weber P."/>
            <person name="Bernet E."/>
            <person name="Pullido F."/>
            <person name="Nieckarz M."/>
            <person name="Delaby M."/>
            <person name="Nieves C."/>
            <person name="Viehboeck T."/>
            <person name="Krause N."/>
            <person name="Rivera-Millot A."/>
            <person name="Nakamura A."/>
            <person name="Vischer N."/>
            <person name="VanNieuwenhze M."/>
            <person name="Brun Y."/>
            <person name="Cava F."/>
            <person name="Bulgheresi S."/>
            <person name="Veyrier F."/>
        </authorList>
    </citation>
    <scope>NUCLEOTIDE SEQUENCE</scope>
    <source>
        <strain evidence="1">SAG 1488-6</strain>
    </source>
</reference>
<evidence type="ECO:0000313" key="2">
    <source>
        <dbReference type="Proteomes" id="UP000832034"/>
    </source>
</evidence>
<evidence type="ECO:0000313" key="1">
    <source>
        <dbReference type="EMBL" id="UOO91401.1"/>
    </source>
</evidence>
<organism evidence="1 2">
    <name type="scientific">Vitreoscilla stercoraria</name>
    <dbReference type="NCBI Taxonomy" id="61"/>
    <lineage>
        <taxon>Bacteria</taxon>
        <taxon>Pseudomonadati</taxon>
        <taxon>Pseudomonadota</taxon>
        <taxon>Betaproteobacteria</taxon>
        <taxon>Neisseriales</taxon>
        <taxon>Neisseriaceae</taxon>
        <taxon>Vitreoscilla</taxon>
    </lineage>
</organism>
<dbReference type="EMBL" id="CP091512">
    <property type="protein sequence ID" value="UOO91401.1"/>
    <property type="molecule type" value="Genomic_DNA"/>
</dbReference>
<keyword evidence="2" id="KW-1185">Reference proteome</keyword>
<gene>
    <name evidence="1" type="ORF">LVJ81_06905</name>
</gene>
<dbReference type="Proteomes" id="UP000832034">
    <property type="component" value="Chromosome"/>
</dbReference>
<protein>
    <submittedName>
        <fullName evidence="1">Uncharacterized protein</fullName>
    </submittedName>
</protein>